<feature type="binding site" evidence="22">
    <location>
        <position position="815"/>
    </location>
    <ligand>
        <name>ATP</name>
        <dbReference type="ChEBI" id="CHEBI:30616"/>
    </ligand>
</feature>
<dbReference type="Proteomes" id="UP001497457">
    <property type="component" value="Chromosome 8b"/>
</dbReference>
<keyword evidence="9" id="KW-0808">Transferase</keyword>
<dbReference type="PANTHER" id="PTHR48054:SF47">
    <property type="entry name" value="OS06G0179800 PROTEIN"/>
    <property type="match status" value="1"/>
</dbReference>
<evidence type="ECO:0000256" key="15">
    <source>
        <dbReference type="ARBA" id="ARBA00022840"/>
    </source>
</evidence>
<dbReference type="SMART" id="SM00220">
    <property type="entry name" value="S_TKc"/>
    <property type="match status" value="1"/>
</dbReference>
<dbReference type="SUPFAM" id="SSF56112">
    <property type="entry name" value="Protein kinase-like (PK-like)"/>
    <property type="match status" value="1"/>
</dbReference>
<dbReference type="GO" id="GO:0004674">
    <property type="term" value="F:protein serine/threonine kinase activity"/>
    <property type="evidence" value="ECO:0007669"/>
    <property type="project" value="UniProtKB-KW"/>
</dbReference>
<dbReference type="FunFam" id="3.80.10.10:FF:000233">
    <property type="entry name" value="Leucine-rich repeat receptor-like protein kinase TDR"/>
    <property type="match status" value="1"/>
</dbReference>
<keyword evidence="12" id="KW-0677">Repeat</keyword>
<dbReference type="GO" id="GO:0051707">
    <property type="term" value="P:response to other organism"/>
    <property type="evidence" value="ECO:0007669"/>
    <property type="project" value="UniProtKB-ARBA"/>
</dbReference>
<keyword evidence="13 22" id="KW-0547">Nucleotide-binding</keyword>
<evidence type="ECO:0000256" key="7">
    <source>
        <dbReference type="ARBA" id="ARBA00022553"/>
    </source>
</evidence>
<keyword evidence="17 23" id="KW-0472">Membrane</keyword>
<sequence>MARTELFLFLLHLHACFLFLHTDAVRRHGGIQLRSQQEALLQWKSTLQSSPELDSWRQETSPCRGNWTGVMCGIVHHGHRAPLAVTGISLPELGIDGRLGELNFSALPFLQYIDLSYNSLHGEIPLSITSLPVLSYLDLSGNWLSGQVPPEIGTMDSLTILGLPFNNFTGRIPASLGNLTKLVILDMEQNMLDGPIPEELGKLTGLETLDLSSTLLSGQIPESLVNLTKLKVLFLYSNQLSGPIPASLGNLVNLLDLDLGHNLLSGEIPTSLANLTHLYEFYVDVNQLTGGFPEEIVSLANLTQLSLGANQLSGPIPSSLGNLTRLTDLDLFENQFMGCIPGEIGRLLDLQGISLSENRISGPIPATLANLTSMRRLILFDNMLSGQLPREFANLTHLVELSLANNSLSGELPADVCKGGNLQQLDVSDNMFTGPIPRSLATCWSLQGLHLDSNQITGNISGFGPYPYLIGATLQRTNKLHGHLSISWTSSTNLTFLNLAENRITGSLPPELSNLAKLEVLRINTNNLTGNIPPELSNLANLYMLNLSQNQFSGHIPPKFVQLRNLQYLDISMNKLNGSIPQELGGCTELRSLKINHNSLSGDLPMTLGNLVNIKLVLDVSNNNLTGNLPTQFGNLAMLEILNLSHNQFSGDIPSSFASMASLSALDVSYNNLEGPLPKGRLFHNAPLGWFLHNKRLCGNITGMLKCSSSPVTEYHNRKISRLILAISVPSGLVIVILTAFCVTMSIRNRRRPQRNIATDTRDVLSVWNFDGKLAFEDIIRATENFSDKYIVGSGGYSTVYKAQLQGGRLVAVKKLHPNEVEMSEGKRFLSEIEILTKIRHRCIVKLYGFCSHPRYKFLVCDYIDGENLHAVLENGELSKELGWQKRIAIARDVAQAMNYLHHECNPPIIHRDIKSTNILLDAEFKAYVSDFGTARVINPDSSNMSELGGTYGYIAPELSYTAVVTTKCDVYSFGVVALEIVIGRYPSEVLQSLASQEGQHYNLEMDALDQRPSPPTQMERGEIALLVKMAFACLQTSPQLRPTIQTVYQTMALNKQPCPFASPSHALSEENTTEGEV</sequence>
<keyword evidence="5" id="KW-1003">Cell membrane</keyword>
<dbReference type="PANTHER" id="PTHR48054">
    <property type="entry name" value="RECEPTOR KINASE-LIKE PROTEIN XA21"/>
    <property type="match status" value="1"/>
</dbReference>
<dbReference type="SUPFAM" id="SSF52058">
    <property type="entry name" value="L domain-like"/>
    <property type="match status" value="2"/>
</dbReference>
<keyword evidence="18" id="KW-0675">Receptor</keyword>
<evidence type="ECO:0000256" key="22">
    <source>
        <dbReference type="PROSITE-ProRule" id="PRU10141"/>
    </source>
</evidence>
<dbReference type="SUPFAM" id="SSF52047">
    <property type="entry name" value="RNI-like"/>
    <property type="match status" value="1"/>
</dbReference>
<gene>
    <name evidence="26" type="ORF">URODEC1_LOCUS113330</name>
</gene>
<protein>
    <recommendedName>
        <fullName evidence="4">non-specific serine/threonine protein kinase</fullName>
        <ecNumber evidence="4">2.7.11.1</ecNumber>
    </recommendedName>
</protein>
<dbReference type="InterPro" id="IPR008271">
    <property type="entry name" value="Ser/Thr_kinase_AS"/>
</dbReference>
<keyword evidence="7" id="KW-0597">Phosphoprotein</keyword>
<dbReference type="FunFam" id="3.30.200.20:FF:000309">
    <property type="entry name" value="Leucine-rich repeat receptor protein kinase MSP1"/>
    <property type="match status" value="1"/>
</dbReference>
<dbReference type="Gene3D" id="1.10.510.10">
    <property type="entry name" value="Transferase(Phosphotransferase) domain 1"/>
    <property type="match status" value="1"/>
</dbReference>
<dbReference type="PROSITE" id="PS00107">
    <property type="entry name" value="PROTEIN_KINASE_ATP"/>
    <property type="match status" value="1"/>
</dbReference>
<evidence type="ECO:0000256" key="8">
    <source>
        <dbReference type="ARBA" id="ARBA00022614"/>
    </source>
</evidence>
<dbReference type="GO" id="GO:0006952">
    <property type="term" value="P:defense response"/>
    <property type="evidence" value="ECO:0007669"/>
    <property type="project" value="UniProtKB-ARBA"/>
</dbReference>
<comment type="catalytic activity">
    <reaction evidence="20">
        <text>L-threonyl-[protein] + ATP = O-phospho-L-threonyl-[protein] + ADP + H(+)</text>
        <dbReference type="Rhea" id="RHEA:46608"/>
        <dbReference type="Rhea" id="RHEA-COMP:11060"/>
        <dbReference type="Rhea" id="RHEA-COMP:11605"/>
        <dbReference type="ChEBI" id="CHEBI:15378"/>
        <dbReference type="ChEBI" id="CHEBI:30013"/>
        <dbReference type="ChEBI" id="CHEBI:30616"/>
        <dbReference type="ChEBI" id="CHEBI:61977"/>
        <dbReference type="ChEBI" id="CHEBI:456216"/>
        <dbReference type="EC" id="2.7.11.1"/>
    </reaction>
</comment>
<dbReference type="GO" id="GO:0005524">
    <property type="term" value="F:ATP binding"/>
    <property type="evidence" value="ECO:0007669"/>
    <property type="project" value="UniProtKB-UniRule"/>
</dbReference>
<evidence type="ECO:0000256" key="12">
    <source>
        <dbReference type="ARBA" id="ARBA00022737"/>
    </source>
</evidence>
<dbReference type="FunFam" id="1.10.510.10:FF:000479">
    <property type="entry name" value="Leucine-rich repeat receptor-like protein kinase"/>
    <property type="match status" value="1"/>
</dbReference>
<dbReference type="EMBL" id="OZ075118">
    <property type="protein sequence ID" value="CAL5089388.1"/>
    <property type="molecule type" value="Genomic_DNA"/>
</dbReference>
<evidence type="ECO:0000256" key="24">
    <source>
        <dbReference type="SAM" id="SignalP"/>
    </source>
</evidence>
<dbReference type="SMART" id="SM00369">
    <property type="entry name" value="LRR_TYP"/>
    <property type="match status" value="12"/>
</dbReference>
<name>A0ABC9G922_9POAL</name>
<dbReference type="Pfam" id="PF08263">
    <property type="entry name" value="LRRNT_2"/>
    <property type="match status" value="1"/>
</dbReference>
<dbReference type="InterPro" id="IPR013210">
    <property type="entry name" value="LRR_N_plant-typ"/>
</dbReference>
<keyword evidence="19" id="KW-0325">Glycoprotein</keyword>
<dbReference type="InterPro" id="IPR032675">
    <property type="entry name" value="LRR_dom_sf"/>
</dbReference>
<dbReference type="FunFam" id="3.80.10.10:FF:000453">
    <property type="entry name" value="Leucine-rich receptor-like protein kinase family protein"/>
    <property type="match status" value="1"/>
</dbReference>
<evidence type="ECO:0000256" key="23">
    <source>
        <dbReference type="SAM" id="Phobius"/>
    </source>
</evidence>
<dbReference type="InterPro" id="IPR055414">
    <property type="entry name" value="LRR_R13L4/SHOC2-like"/>
</dbReference>
<dbReference type="FunFam" id="3.80.10.10:FF:000221">
    <property type="entry name" value="Leucine-rich repeat receptor-like protein kinase PXL1"/>
    <property type="match status" value="1"/>
</dbReference>
<comment type="catalytic activity">
    <reaction evidence="21">
        <text>L-seryl-[protein] + ATP = O-phospho-L-seryl-[protein] + ADP + H(+)</text>
        <dbReference type="Rhea" id="RHEA:17989"/>
        <dbReference type="Rhea" id="RHEA-COMP:9863"/>
        <dbReference type="Rhea" id="RHEA-COMP:11604"/>
        <dbReference type="ChEBI" id="CHEBI:15378"/>
        <dbReference type="ChEBI" id="CHEBI:29999"/>
        <dbReference type="ChEBI" id="CHEBI:30616"/>
        <dbReference type="ChEBI" id="CHEBI:83421"/>
        <dbReference type="ChEBI" id="CHEBI:456216"/>
        <dbReference type="EC" id="2.7.11.1"/>
    </reaction>
</comment>
<feature type="transmembrane region" description="Helical" evidence="23">
    <location>
        <begin position="723"/>
        <end position="747"/>
    </location>
</feature>
<dbReference type="InterPro" id="IPR052592">
    <property type="entry name" value="LRR-RLK"/>
</dbReference>
<dbReference type="InterPro" id="IPR011009">
    <property type="entry name" value="Kinase-like_dom_sf"/>
</dbReference>
<evidence type="ECO:0000256" key="16">
    <source>
        <dbReference type="ARBA" id="ARBA00022989"/>
    </source>
</evidence>
<dbReference type="Pfam" id="PF00560">
    <property type="entry name" value="LRR_1"/>
    <property type="match status" value="5"/>
</dbReference>
<organism evidence="26 27">
    <name type="scientific">Urochloa decumbens</name>
    <dbReference type="NCBI Taxonomy" id="240449"/>
    <lineage>
        <taxon>Eukaryota</taxon>
        <taxon>Viridiplantae</taxon>
        <taxon>Streptophyta</taxon>
        <taxon>Embryophyta</taxon>
        <taxon>Tracheophyta</taxon>
        <taxon>Spermatophyta</taxon>
        <taxon>Magnoliopsida</taxon>
        <taxon>Liliopsida</taxon>
        <taxon>Poales</taxon>
        <taxon>Poaceae</taxon>
        <taxon>PACMAD clade</taxon>
        <taxon>Panicoideae</taxon>
        <taxon>Panicodae</taxon>
        <taxon>Paniceae</taxon>
        <taxon>Melinidinae</taxon>
        <taxon>Urochloa</taxon>
    </lineage>
</organism>
<evidence type="ECO:0000256" key="5">
    <source>
        <dbReference type="ARBA" id="ARBA00022475"/>
    </source>
</evidence>
<dbReference type="PROSITE" id="PS50011">
    <property type="entry name" value="PROTEIN_KINASE_DOM"/>
    <property type="match status" value="1"/>
</dbReference>
<comment type="subcellular location">
    <subcellularLocation>
        <location evidence="1">Cell membrane</location>
        <topology evidence="1">Single-pass membrane protein</topology>
    </subcellularLocation>
    <subcellularLocation>
        <location evidence="2">Membrane</location>
        <topology evidence="2">Single-pass type I membrane protein</topology>
    </subcellularLocation>
</comment>
<evidence type="ECO:0000256" key="1">
    <source>
        <dbReference type="ARBA" id="ARBA00004162"/>
    </source>
</evidence>
<keyword evidence="16 23" id="KW-1133">Transmembrane helix</keyword>
<dbReference type="AlphaFoldDB" id="A0ABC9G922"/>
<evidence type="ECO:0000256" key="14">
    <source>
        <dbReference type="ARBA" id="ARBA00022777"/>
    </source>
</evidence>
<evidence type="ECO:0000256" key="20">
    <source>
        <dbReference type="ARBA" id="ARBA00047899"/>
    </source>
</evidence>
<evidence type="ECO:0000256" key="19">
    <source>
        <dbReference type="ARBA" id="ARBA00023180"/>
    </source>
</evidence>
<evidence type="ECO:0000256" key="9">
    <source>
        <dbReference type="ARBA" id="ARBA00022679"/>
    </source>
</evidence>
<evidence type="ECO:0000256" key="3">
    <source>
        <dbReference type="ARBA" id="ARBA00008684"/>
    </source>
</evidence>
<evidence type="ECO:0000256" key="21">
    <source>
        <dbReference type="ARBA" id="ARBA00048679"/>
    </source>
</evidence>
<dbReference type="Pfam" id="PF00069">
    <property type="entry name" value="Pkinase"/>
    <property type="match status" value="1"/>
</dbReference>
<dbReference type="InterPro" id="IPR017441">
    <property type="entry name" value="Protein_kinase_ATP_BS"/>
</dbReference>
<feature type="domain" description="Protein kinase" evidence="25">
    <location>
        <begin position="786"/>
        <end position="1054"/>
    </location>
</feature>
<comment type="similarity">
    <text evidence="3">Belongs to the protein kinase superfamily. Ser/Thr protein kinase family.</text>
</comment>
<accession>A0ABC9G922</accession>
<evidence type="ECO:0000256" key="6">
    <source>
        <dbReference type="ARBA" id="ARBA00022527"/>
    </source>
</evidence>
<evidence type="ECO:0000256" key="18">
    <source>
        <dbReference type="ARBA" id="ARBA00023170"/>
    </source>
</evidence>
<dbReference type="InterPro" id="IPR001611">
    <property type="entry name" value="Leu-rich_rpt"/>
</dbReference>
<reference evidence="26" key="1">
    <citation type="submission" date="2024-10" db="EMBL/GenBank/DDBJ databases">
        <authorList>
            <person name="Ryan C."/>
        </authorList>
    </citation>
    <scope>NUCLEOTIDE SEQUENCE [LARGE SCALE GENOMIC DNA]</scope>
</reference>
<dbReference type="PROSITE" id="PS00108">
    <property type="entry name" value="PROTEIN_KINASE_ST"/>
    <property type="match status" value="1"/>
</dbReference>
<keyword evidence="10 23" id="KW-0812">Transmembrane</keyword>
<evidence type="ECO:0000256" key="13">
    <source>
        <dbReference type="ARBA" id="ARBA00022741"/>
    </source>
</evidence>
<dbReference type="Gene3D" id="3.80.10.10">
    <property type="entry name" value="Ribonuclease Inhibitor"/>
    <property type="match status" value="4"/>
</dbReference>
<evidence type="ECO:0000256" key="4">
    <source>
        <dbReference type="ARBA" id="ARBA00012513"/>
    </source>
</evidence>
<evidence type="ECO:0000256" key="10">
    <source>
        <dbReference type="ARBA" id="ARBA00022692"/>
    </source>
</evidence>
<evidence type="ECO:0000256" key="2">
    <source>
        <dbReference type="ARBA" id="ARBA00004479"/>
    </source>
</evidence>
<keyword evidence="11 24" id="KW-0732">Signal</keyword>
<keyword evidence="6" id="KW-0723">Serine/threonine-protein kinase</keyword>
<dbReference type="EC" id="2.7.11.1" evidence="4"/>
<keyword evidence="27" id="KW-1185">Reference proteome</keyword>
<dbReference type="InterPro" id="IPR003591">
    <property type="entry name" value="Leu-rich_rpt_typical-subtyp"/>
</dbReference>
<dbReference type="SMART" id="SM00365">
    <property type="entry name" value="LRR_SD22"/>
    <property type="match status" value="8"/>
</dbReference>
<keyword evidence="15 22" id="KW-0067">ATP-binding</keyword>
<dbReference type="GO" id="GO:0009791">
    <property type="term" value="P:post-embryonic development"/>
    <property type="evidence" value="ECO:0007669"/>
    <property type="project" value="UniProtKB-ARBA"/>
</dbReference>
<dbReference type="Pfam" id="PF23598">
    <property type="entry name" value="LRR_14"/>
    <property type="match status" value="2"/>
</dbReference>
<evidence type="ECO:0000313" key="26">
    <source>
        <dbReference type="EMBL" id="CAL5089388.1"/>
    </source>
</evidence>
<dbReference type="GO" id="GO:0005886">
    <property type="term" value="C:plasma membrane"/>
    <property type="evidence" value="ECO:0007669"/>
    <property type="project" value="UniProtKB-SubCell"/>
</dbReference>
<feature type="chain" id="PRO_5044893183" description="non-specific serine/threonine protein kinase" evidence="24">
    <location>
        <begin position="25"/>
        <end position="1078"/>
    </location>
</feature>
<feature type="signal peptide" evidence="24">
    <location>
        <begin position="1"/>
        <end position="24"/>
    </location>
</feature>
<dbReference type="Gene3D" id="3.30.200.20">
    <property type="entry name" value="Phosphorylase Kinase, domain 1"/>
    <property type="match status" value="1"/>
</dbReference>
<keyword evidence="14" id="KW-0418">Kinase</keyword>
<evidence type="ECO:0000259" key="25">
    <source>
        <dbReference type="PROSITE" id="PS50011"/>
    </source>
</evidence>
<evidence type="ECO:0000256" key="17">
    <source>
        <dbReference type="ARBA" id="ARBA00023136"/>
    </source>
</evidence>
<proteinExistence type="inferred from homology"/>
<evidence type="ECO:0000256" key="11">
    <source>
        <dbReference type="ARBA" id="ARBA00022729"/>
    </source>
</evidence>
<keyword evidence="8" id="KW-0433">Leucine-rich repeat</keyword>
<dbReference type="FunFam" id="3.80.10.10:FF:000400">
    <property type="entry name" value="Nuclear pore complex protein NUP107"/>
    <property type="match status" value="1"/>
</dbReference>
<dbReference type="InterPro" id="IPR000719">
    <property type="entry name" value="Prot_kinase_dom"/>
</dbReference>
<evidence type="ECO:0000313" key="27">
    <source>
        <dbReference type="Proteomes" id="UP001497457"/>
    </source>
</evidence>